<keyword evidence="1" id="KW-1133">Transmembrane helix</keyword>
<evidence type="ECO:0000256" key="2">
    <source>
        <dbReference type="SAM" id="SignalP"/>
    </source>
</evidence>
<evidence type="ECO:0000256" key="1">
    <source>
        <dbReference type="SAM" id="Phobius"/>
    </source>
</evidence>
<proteinExistence type="predicted"/>
<name>A0A7V5RMT0_CALAY</name>
<accession>A0A7V5RMT0</accession>
<comment type="caution">
    <text evidence="4">The sequence shown here is derived from an EMBL/GenBank/DDBJ whole genome shotgun (WGS) entry which is preliminary data.</text>
</comment>
<feature type="domain" description="DUF5683" evidence="3">
    <location>
        <begin position="129"/>
        <end position="179"/>
    </location>
</feature>
<protein>
    <recommendedName>
        <fullName evidence="3">DUF5683 domain-containing protein</fullName>
    </recommendedName>
</protein>
<evidence type="ECO:0000313" key="4">
    <source>
        <dbReference type="EMBL" id="HHM01458.1"/>
    </source>
</evidence>
<reference evidence="4" key="1">
    <citation type="journal article" date="2020" name="mSystems">
        <title>Genome- and Community-Level Interaction Insights into Carbon Utilization and Element Cycling Functions of Hydrothermarchaeota in Hydrothermal Sediment.</title>
        <authorList>
            <person name="Zhou Z."/>
            <person name="Liu Y."/>
            <person name="Xu W."/>
            <person name="Pan J."/>
            <person name="Luo Z.H."/>
            <person name="Li M."/>
        </authorList>
    </citation>
    <scope>NUCLEOTIDE SEQUENCE [LARGE SCALE GENOMIC DNA]</scope>
    <source>
        <strain evidence="4">HyVt-460</strain>
    </source>
</reference>
<dbReference type="EMBL" id="DRLI01000021">
    <property type="protein sequence ID" value="HHM01458.1"/>
    <property type="molecule type" value="Genomic_DNA"/>
</dbReference>
<feature type="transmembrane region" description="Helical" evidence="1">
    <location>
        <begin position="191"/>
        <end position="213"/>
    </location>
</feature>
<keyword evidence="1" id="KW-0472">Membrane</keyword>
<dbReference type="AlphaFoldDB" id="A0A7V5RMT0"/>
<dbReference type="Proteomes" id="UP000885771">
    <property type="component" value="Unassembled WGS sequence"/>
</dbReference>
<evidence type="ECO:0000259" key="3">
    <source>
        <dbReference type="Pfam" id="PF18935"/>
    </source>
</evidence>
<dbReference type="InterPro" id="IPR043738">
    <property type="entry name" value="DUF5683"/>
</dbReference>
<organism evidence="4">
    <name type="scientific">Caldithrix abyssi</name>
    <dbReference type="NCBI Taxonomy" id="187145"/>
    <lineage>
        <taxon>Bacteria</taxon>
        <taxon>Pseudomonadati</taxon>
        <taxon>Calditrichota</taxon>
        <taxon>Calditrichia</taxon>
        <taxon>Calditrichales</taxon>
        <taxon>Calditrichaceae</taxon>
        <taxon>Caldithrix</taxon>
    </lineage>
</organism>
<keyword evidence="2" id="KW-0732">Signal</keyword>
<feature type="chain" id="PRO_5031413003" description="DUF5683 domain-containing protein" evidence="2">
    <location>
        <begin position="24"/>
        <end position="240"/>
    </location>
</feature>
<keyword evidence="1" id="KW-0812">Transmembrane</keyword>
<gene>
    <name evidence="4" type="ORF">ENJ15_00480</name>
</gene>
<sequence length="240" mass="28124">MFIAVIKKYLLLIFLALPFLSQAQNTELKATRPGYDWRLSDALPGFAQLHQERFVKSALFYGGAWYFYGSAANAYLKYKESGLSAERDNAGRYALWGAAWHGLGLLDGWYYGRHYRAPRRELYSDTPLKSPWGAALRSVFFPGWGQWYNESYYKSALYFGLVSAVGYNVYHNNRLYRETGAETYKDQRSRYYWYLGLTYLFMVLDAQVDAWLFKFDEVARFDLFPERNTGTMIIKMEFSF</sequence>
<feature type="signal peptide" evidence="2">
    <location>
        <begin position="1"/>
        <end position="23"/>
    </location>
</feature>
<dbReference type="Pfam" id="PF18935">
    <property type="entry name" value="DUF5683"/>
    <property type="match status" value="1"/>
</dbReference>